<keyword evidence="2" id="KW-0690">Ribosome biogenesis</keyword>
<dbReference type="HAMAP" id="MF_00014">
    <property type="entry name" value="Ribosome_mat_RimM"/>
    <property type="match status" value="1"/>
</dbReference>
<dbReference type="GO" id="GO:0043022">
    <property type="term" value="F:ribosome binding"/>
    <property type="evidence" value="ECO:0007669"/>
    <property type="project" value="InterPro"/>
</dbReference>
<reference evidence="7" key="1">
    <citation type="submission" date="2018-06" db="EMBL/GenBank/DDBJ databases">
        <authorList>
            <person name="Zhirakovskaya E."/>
        </authorList>
    </citation>
    <scope>NUCLEOTIDE SEQUENCE</scope>
</reference>
<evidence type="ECO:0000256" key="3">
    <source>
        <dbReference type="ARBA" id="ARBA00022552"/>
    </source>
</evidence>
<sequence>MPSDDSWRKVGYVRRAHGIRGAVIIKSLSDDPRRFSVGATLRTDETPPRDVEVVESRSHNDGFLVTIAGLDGRDAAEAFKGTSLFVPASDRRTLEIDEFWPEDLVGLQVFTVDGDDLGVIRAVVDGAAQDRLRIGLHNGDDVEVPFVAALVPVVDMKARRVEVDLPVGLIGDGAIIDRPDTA</sequence>
<dbReference type="Pfam" id="PF24986">
    <property type="entry name" value="PRC_RimM"/>
    <property type="match status" value="1"/>
</dbReference>
<dbReference type="PANTHER" id="PTHR33692">
    <property type="entry name" value="RIBOSOME MATURATION FACTOR RIMM"/>
    <property type="match status" value="1"/>
</dbReference>
<dbReference type="InterPro" id="IPR011961">
    <property type="entry name" value="RimM"/>
</dbReference>
<evidence type="ECO:0000256" key="2">
    <source>
        <dbReference type="ARBA" id="ARBA00022517"/>
    </source>
</evidence>
<evidence type="ECO:0000256" key="4">
    <source>
        <dbReference type="ARBA" id="ARBA00023186"/>
    </source>
</evidence>
<evidence type="ECO:0000259" key="5">
    <source>
        <dbReference type="Pfam" id="PF01782"/>
    </source>
</evidence>
<keyword evidence="4" id="KW-0143">Chaperone</keyword>
<dbReference type="SUPFAM" id="SSF50447">
    <property type="entry name" value="Translation proteins"/>
    <property type="match status" value="1"/>
</dbReference>
<dbReference type="InterPro" id="IPR036976">
    <property type="entry name" value="RimM_N_sf"/>
</dbReference>
<organism evidence="7">
    <name type="scientific">hydrothermal vent metagenome</name>
    <dbReference type="NCBI Taxonomy" id="652676"/>
    <lineage>
        <taxon>unclassified sequences</taxon>
        <taxon>metagenomes</taxon>
        <taxon>ecological metagenomes</taxon>
    </lineage>
</organism>
<feature type="domain" description="Ribosome maturation factor RimM PRC barrel" evidence="6">
    <location>
        <begin position="102"/>
        <end position="169"/>
    </location>
</feature>
<dbReference type="NCBIfam" id="TIGR02273">
    <property type="entry name" value="16S_RimM"/>
    <property type="match status" value="1"/>
</dbReference>
<keyword evidence="3" id="KW-0698">rRNA processing</keyword>
<dbReference type="Gene3D" id="2.40.30.60">
    <property type="entry name" value="RimM"/>
    <property type="match status" value="1"/>
</dbReference>
<evidence type="ECO:0000259" key="6">
    <source>
        <dbReference type="Pfam" id="PF24986"/>
    </source>
</evidence>
<dbReference type="GO" id="GO:0006364">
    <property type="term" value="P:rRNA processing"/>
    <property type="evidence" value="ECO:0007669"/>
    <property type="project" value="UniProtKB-KW"/>
</dbReference>
<dbReference type="InterPro" id="IPR011033">
    <property type="entry name" value="PRC_barrel-like_sf"/>
</dbReference>
<dbReference type="InterPro" id="IPR009000">
    <property type="entry name" value="Transl_B-barrel_sf"/>
</dbReference>
<evidence type="ECO:0000256" key="1">
    <source>
        <dbReference type="ARBA" id="ARBA00022490"/>
    </source>
</evidence>
<gene>
    <name evidence="7" type="ORF">MNBD_ACTINO02-24</name>
</gene>
<evidence type="ECO:0000313" key="7">
    <source>
        <dbReference type="EMBL" id="VAW08621.1"/>
    </source>
</evidence>
<dbReference type="EMBL" id="UOEK01000475">
    <property type="protein sequence ID" value="VAW08621.1"/>
    <property type="molecule type" value="Genomic_DNA"/>
</dbReference>
<protein>
    <submittedName>
        <fullName evidence="7">16S rRNA processing protein RimM</fullName>
    </submittedName>
</protein>
<dbReference type="InterPro" id="IPR056792">
    <property type="entry name" value="PRC_RimM"/>
</dbReference>
<feature type="domain" description="RimM N-terminal" evidence="5">
    <location>
        <begin position="10"/>
        <end position="89"/>
    </location>
</feature>
<keyword evidence="1" id="KW-0963">Cytoplasm</keyword>
<name>A0A3B0SQK2_9ZZZZ</name>
<proteinExistence type="inferred from homology"/>
<dbReference type="PANTHER" id="PTHR33692:SF1">
    <property type="entry name" value="RIBOSOME MATURATION FACTOR RIMM"/>
    <property type="match status" value="1"/>
</dbReference>
<dbReference type="Gene3D" id="2.30.30.240">
    <property type="entry name" value="PRC-barrel domain"/>
    <property type="match status" value="1"/>
</dbReference>
<accession>A0A3B0SQK2</accession>
<dbReference type="AlphaFoldDB" id="A0A3B0SQK2"/>
<dbReference type="InterPro" id="IPR002676">
    <property type="entry name" value="RimM_N"/>
</dbReference>
<dbReference type="SUPFAM" id="SSF50346">
    <property type="entry name" value="PRC-barrel domain"/>
    <property type="match status" value="1"/>
</dbReference>
<dbReference type="Pfam" id="PF01782">
    <property type="entry name" value="RimM"/>
    <property type="match status" value="1"/>
</dbReference>
<dbReference type="GO" id="GO:0005840">
    <property type="term" value="C:ribosome"/>
    <property type="evidence" value="ECO:0007669"/>
    <property type="project" value="InterPro"/>
</dbReference>